<dbReference type="Proteomes" id="UP000615455">
    <property type="component" value="Unassembled WGS sequence"/>
</dbReference>
<dbReference type="Pfam" id="PF06792">
    <property type="entry name" value="UPF0261"/>
    <property type="match status" value="1"/>
</dbReference>
<dbReference type="CDD" id="cd15488">
    <property type="entry name" value="Tm-1-like"/>
    <property type="match status" value="1"/>
</dbReference>
<dbReference type="Gene3D" id="3.40.50.12020">
    <property type="entry name" value="Uncharacterised protein family UPF0261, NN domain"/>
    <property type="match status" value="1"/>
</dbReference>
<gene>
    <name evidence="3" type="ORF">GCM10008018_30720</name>
</gene>
<dbReference type="Gene3D" id="3.40.50.12030">
    <property type="entry name" value="Uncharacterised protein family UPF0261, NC domain"/>
    <property type="match status" value="1"/>
</dbReference>
<keyword evidence="4" id="KW-1185">Reference proteome</keyword>
<dbReference type="PANTHER" id="PTHR31862">
    <property type="entry name" value="UPF0261 DOMAIN PROTEIN (AFU_ORTHOLOGUE AFUA_1G10120)"/>
    <property type="match status" value="1"/>
</dbReference>
<dbReference type="InterPro" id="IPR056778">
    <property type="entry name" value="UPF0261_C"/>
</dbReference>
<dbReference type="InterPro" id="IPR051353">
    <property type="entry name" value="Tobamovirus_resist_UPF0261"/>
</dbReference>
<evidence type="ECO:0000313" key="4">
    <source>
        <dbReference type="Proteomes" id="UP000615455"/>
    </source>
</evidence>
<accession>A0ABQ1EQL1</accession>
<evidence type="ECO:0000313" key="3">
    <source>
        <dbReference type="EMBL" id="GFZ82720.1"/>
    </source>
</evidence>
<feature type="domain" description="UPF0261" evidence="2">
    <location>
        <begin position="192"/>
        <end position="408"/>
    </location>
</feature>
<dbReference type="RefSeq" id="WP_189012741.1">
    <property type="nucleotide sequence ID" value="NZ_BMHE01000014.1"/>
</dbReference>
<dbReference type="PIRSF" id="PIRSF033271">
    <property type="entry name" value="UCP033271"/>
    <property type="match status" value="1"/>
</dbReference>
<comment type="caution">
    <text evidence="3">The sequence shown here is derived from an EMBL/GenBank/DDBJ whole genome shotgun (WGS) entry which is preliminary data.</text>
</comment>
<dbReference type="InterPro" id="IPR044122">
    <property type="entry name" value="UPF0261_N"/>
</dbReference>
<reference evidence="4" key="1">
    <citation type="journal article" date="2019" name="Int. J. Syst. Evol. Microbiol.">
        <title>The Global Catalogue of Microorganisms (GCM) 10K type strain sequencing project: providing services to taxonomists for standard genome sequencing and annotation.</title>
        <authorList>
            <consortium name="The Broad Institute Genomics Platform"/>
            <consortium name="The Broad Institute Genome Sequencing Center for Infectious Disease"/>
            <person name="Wu L."/>
            <person name="Ma J."/>
        </authorList>
    </citation>
    <scope>NUCLEOTIDE SEQUENCE [LARGE SCALE GENOMIC DNA]</scope>
    <source>
        <strain evidence="4">CGMCC 1.15043</strain>
    </source>
</reference>
<dbReference type="EMBL" id="BMHE01000014">
    <property type="protein sequence ID" value="GFZ82720.1"/>
    <property type="molecule type" value="Genomic_DNA"/>
</dbReference>
<dbReference type="InterPro" id="IPR008322">
    <property type="entry name" value="UPF0261"/>
</dbReference>
<dbReference type="Pfam" id="PF23189">
    <property type="entry name" value="UPF0261_C"/>
    <property type="match status" value="1"/>
</dbReference>
<evidence type="ECO:0000259" key="2">
    <source>
        <dbReference type="Pfam" id="PF23189"/>
    </source>
</evidence>
<dbReference type="NCBIfam" id="NF002674">
    <property type="entry name" value="PRK02399.1-2"/>
    <property type="match status" value="1"/>
</dbReference>
<feature type="domain" description="UPF0261" evidence="1">
    <location>
        <begin position="11"/>
        <end position="183"/>
    </location>
</feature>
<evidence type="ECO:0000259" key="1">
    <source>
        <dbReference type="Pfam" id="PF06792"/>
    </source>
</evidence>
<protein>
    <submittedName>
        <fullName evidence="3">Uncharacterized protein</fullName>
    </submittedName>
</protein>
<name>A0ABQ1EQL1_9BACL</name>
<sequence length="416" mass="43965">MEDKGLQAKPGVVLLGTLDTKGVEYGYIRDRLEEQGVDTILIDAGVIGEPQIIPDITREEVAQAAGTDIKTLAESGDRGAAVTTMACGASVITKRLYEEGRLDGILGLGGSGGSALVTQAMRDLPIGVPKLMLSTMASGDTRPYVGAVDITMMHSVVDIAGINQLSARILTNAAGAIAGMVKSSVPQSTCKKNLIGATMFGVTTPAVNAARERLEELGYEVIVFHATGTGGQSMESLIRDGFITASLDVTTTELADDLVGGVLSAGPNRLEAAGHSGVPQVVSLGALDMVNFGPVETVPPQFKDRLLYQHNATITLMRTTPEECAELGRRIARKLNAAKGPVSLFIPLKGVSLIATEGGLFHDAEADQALIGGLREHVDPKVVEVREIDTDINDPLFAQAMAERLHELYQDRRRDA</sequence>
<proteinExistence type="predicted"/>
<organism evidence="3 4">
    <name type="scientific">Paenibacillus marchantiophytorum</name>
    <dbReference type="NCBI Taxonomy" id="1619310"/>
    <lineage>
        <taxon>Bacteria</taxon>
        <taxon>Bacillati</taxon>
        <taxon>Bacillota</taxon>
        <taxon>Bacilli</taxon>
        <taxon>Bacillales</taxon>
        <taxon>Paenibacillaceae</taxon>
        <taxon>Paenibacillus</taxon>
    </lineage>
</organism>
<dbReference type="PANTHER" id="PTHR31862:SF1">
    <property type="entry name" value="UPF0261 DOMAIN PROTEIN (AFU_ORTHOLOGUE AFUA_1G10120)"/>
    <property type="match status" value="1"/>
</dbReference>